<evidence type="ECO:0000256" key="3">
    <source>
        <dbReference type="PROSITE-ProRule" id="PRU00339"/>
    </source>
</evidence>
<name>A0A839HQT9_9BURK</name>
<dbReference type="RefSeq" id="WP_182663395.1">
    <property type="nucleotide sequence ID" value="NZ_JACIVI010000002.1"/>
</dbReference>
<keyword evidence="2 3" id="KW-0802">TPR repeat</keyword>
<comment type="caution">
    <text evidence="6">The sequence shown here is derived from an EMBL/GenBank/DDBJ whole genome shotgun (WGS) entry which is preliminary data.</text>
</comment>
<dbReference type="SMART" id="SM00028">
    <property type="entry name" value="TPR"/>
    <property type="match status" value="5"/>
</dbReference>
<dbReference type="EMBL" id="JACIVI010000002">
    <property type="protein sequence ID" value="MBB1161958.1"/>
    <property type="molecule type" value="Genomic_DNA"/>
</dbReference>
<feature type="repeat" description="TPR" evidence="3">
    <location>
        <begin position="534"/>
        <end position="567"/>
    </location>
</feature>
<dbReference type="PROSITE" id="PS50005">
    <property type="entry name" value="TPR"/>
    <property type="match status" value="1"/>
</dbReference>
<protein>
    <submittedName>
        <fullName evidence="6">Tetratricopeptide repeat protein</fullName>
    </submittedName>
</protein>
<feature type="region of interest" description="Disordered" evidence="4">
    <location>
        <begin position="332"/>
        <end position="363"/>
    </location>
</feature>
<evidence type="ECO:0000313" key="7">
    <source>
        <dbReference type="Proteomes" id="UP000586093"/>
    </source>
</evidence>
<dbReference type="PANTHER" id="PTHR45586:SF1">
    <property type="entry name" value="LIPOPOLYSACCHARIDE ASSEMBLY PROTEIN B"/>
    <property type="match status" value="1"/>
</dbReference>
<reference evidence="6 7" key="1">
    <citation type="submission" date="2020-08" db="EMBL/GenBank/DDBJ databases">
        <title>Aquariorum lacteus gen. nov., sp. nov., a new member of the family Comamonadaceae, isolated from freshwater aquarium.</title>
        <authorList>
            <person name="Chun S.-J."/>
        </authorList>
    </citation>
    <scope>NUCLEOTIDE SEQUENCE [LARGE SCALE GENOMIC DNA]</scope>
    <source>
        <strain evidence="6 7">SJAQ100</strain>
    </source>
</reference>
<evidence type="ECO:0000256" key="5">
    <source>
        <dbReference type="SAM" id="SignalP"/>
    </source>
</evidence>
<dbReference type="Pfam" id="PF13432">
    <property type="entry name" value="TPR_16"/>
    <property type="match status" value="2"/>
</dbReference>
<sequence>MQKLRRPVLALLMAGATLGVGAASGLMPAWAGTSTKPSTAQNSALSGELFHLILIGELELRAQNPGAAYQLLLDAARRSKEEALFRRATDIAVEARAGDQALSAVQAWRVAAPKSLDALRYEVQLLIALNRVGDTVEPLKTLLGLIPPADRAGGLLALPRTLGRGAKPEAIVGVVERVVAPYQKDADPAVAAAAWVALARARLAAERVDESLAALQSAQQVQPQSEAAVLLALELMSKAQPVAEPMVQRYLKAQGPAGGSTLNAVRLIYARGLAGQERHGEALGLLQTVTREAPDLTEAWLTLGALQFELRQYTESEQTLGEFLVRSERAGALASGHPDTVEADDADRPDGRPDPQSELRRQRSQAMMVLSQAAEKRGDLRAAEAWLDRIEEAPALLLQSRRATLMAQRGDVDGARRLLQDLPADTPEAARGKLMAEATLLREAKRWGQADAVLQGAEELFPNDVDVLYERAMLAEKRQRYEEMEVLLRKVIQLQPQHHHAYNALGYTLADRNVRLPEARALIQRALELAPGEPYLLDSLGWVAYRMGRHQEALEALQTAYASRPDPEIGAHLGEVLWVMGRKDEAARVWREVQQRDAANEVLQETLQRLKIRL</sequence>
<evidence type="ECO:0000313" key="6">
    <source>
        <dbReference type="EMBL" id="MBB1161958.1"/>
    </source>
</evidence>
<keyword evidence="1" id="KW-0677">Repeat</keyword>
<gene>
    <name evidence="6" type="ORF">H4F90_08200</name>
</gene>
<feature type="chain" id="PRO_5032282061" evidence="5">
    <location>
        <begin position="23"/>
        <end position="614"/>
    </location>
</feature>
<proteinExistence type="predicted"/>
<dbReference type="PROSITE" id="PS51318">
    <property type="entry name" value="TAT"/>
    <property type="match status" value="1"/>
</dbReference>
<evidence type="ECO:0000256" key="2">
    <source>
        <dbReference type="ARBA" id="ARBA00022803"/>
    </source>
</evidence>
<organism evidence="6 7">
    <name type="scientific">Aquariibacter albus</name>
    <dbReference type="NCBI Taxonomy" id="2759899"/>
    <lineage>
        <taxon>Bacteria</taxon>
        <taxon>Pseudomonadati</taxon>
        <taxon>Pseudomonadota</taxon>
        <taxon>Betaproteobacteria</taxon>
        <taxon>Burkholderiales</taxon>
        <taxon>Sphaerotilaceae</taxon>
        <taxon>Aquariibacter</taxon>
    </lineage>
</organism>
<dbReference type="Gene3D" id="1.25.40.10">
    <property type="entry name" value="Tetratricopeptide repeat domain"/>
    <property type="match status" value="3"/>
</dbReference>
<dbReference type="Proteomes" id="UP000586093">
    <property type="component" value="Unassembled WGS sequence"/>
</dbReference>
<keyword evidence="7" id="KW-1185">Reference proteome</keyword>
<dbReference type="InterPro" id="IPR011990">
    <property type="entry name" value="TPR-like_helical_dom_sf"/>
</dbReference>
<accession>A0A839HQT9</accession>
<dbReference type="AlphaFoldDB" id="A0A839HQT9"/>
<dbReference type="InterPro" id="IPR019734">
    <property type="entry name" value="TPR_rpt"/>
</dbReference>
<dbReference type="SUPFAM" id="SSF48452">
    <property type="entry name" value="TPR-like"/>
    <property type="match status" value="2"/>
</dbReference>
<keyword evidence="5" id="KW-0732">Signal</keyword>
<dbReference type="InterPro" id="IPR051012">
    <property type="entry name" value="CellSynth/LPSAsmb/PSIAsmb"/>
</dbReference>
<evidence type="ECO:0000256" key="4">
    <source>
        <dbReference type="SAM" id="MobiDB-lite"/>
    </source>
</evidence>
<evidence type="ECO:0000256" key="1">
    <source>
        <dbReference type="ARBA" id="ARBA00022737"/>
    </source>
</evidence>
<feature type="signal peptide" evidence="5">
    <location>
        <begin position="1"/>
        <end position="22"/>
    </location>
</feature>
<dbReference type="PANTHER" id="PTHR45586">
    <property type="entry name" value="TPR REPEAT-CONTAINING PROTEIN PA4667"/>
    <property type="match status" value="1"/>
</dbReference>
<feature type="compositionally biased region" description="Basic and acidic residues" evidence="4">
    <location>
        <begin position="346"/>
        <end position="361"/>
    </location>
</feature>
<dbReference type="InterPro" id="IPR006311">
    <property type="entry name" value="TAT_signal"/>
</dbReference>